<keyword evidence="3" id="KW-0012">Acyltransferase</keyword>
<evidence type="ECO:0000256" key="1">
    <source>
        <dbReference type="SAM" id="Phobius"/>
    </source>
</evidence>
<dbReference type="GO" id="GO:0016747">
    <property type="term" value="F:acyltransferase activity, transferring groups other than amino-acyl groups"/>
    <property type="evidence" value="ECO:0007669"/>
    <property type="project" value="InterPro"/>
</dbReference>
<comment type="caution">
    <text evidence="3">The sequence shown here is derived from an EMBL/GenBank/DDBJ whole genome shotgun (WGS) entry which is preliminary data.</text>
</comment>
<feature type="transmembrane region" description="Helical" evidence="1">
    <location>
        <begin position="188"/>
        <end position="205"/>
    </location>
</feature>
<proteinExistence type="predicted"/>
<evidence type="ECO:0000259" key="2">
    <source>
        <dbReference type="Pfam" id="PF01757"/>
    </source>
</evidence>
<keyword evidence="1" id="KW-0812">Transmembrane</keyword>
<feature type="domain" description="Acyltransferase 3" evidence="2">
    <location>
        <begin position="18"/>
        <end position="355"/>
    </location>
</feature>
<feature type="transmembrane region" description="Helical" evidence="1">
    <location>
        <begin position="296"/>
        <end position="313"/>
    </location>
</feature>
<evidence type="ECO:0000313" key="3">
    <source>
        <dbReference type="EMBL" id="PRD50961.1"/>
    </source>
</evidence>
<dbReference type="OrthoDB" id="9796461at2"/>
<keyword evidence="1" id="KW-1133">Transmembrane helix</keyword>
<dbReference type="AlphaFoldDB" id="A0A2S9JDJ3"/>
<evidence type="ECO:0000313" key="4">
    <source>
        <dbReference type="Proteomes" id="UP000238563"/>
    </source>
</evidence>
<dbReference type="PANTHER" id="PTHR23028:SF53">
    <property type="entry name" value="ACYL_TRANSF_3 DOMAIN-CONTAINING PROTEIN"/>
    <property type="match status" value="1"/>
</dbReference>
<keyword evidence="4" id="KW-1185">Reference proteome</keyword>
<feature type="transmembrane region" description="Helical" evidence="1">
    <location>
        <begin position="21"/>
        <end position="41"/>
    </location>
</feature>
<dbReference type="RefSeq" id="WP_105735688.1">
    <property type="nucleotide sequence ID" value="NZ_PVBT01000006.1"/>
</dbReference>
<feature type="transmembrane region" description="Helical" evidence="1">
    <location>
        <begin position="61"/>
        <end position="82"/>
    </location>
</feature>
<keyword evidence="1" id="KW-0472">Membrane</keyword>
<feature type="transmembrane region" description="Helical" evidence="1">
    <location>
        <begin position="319"/>
        <end position="337"/>
    </location>
</feature>
<feature type="transmembrane region" description="Helical" evidence="1">
    <location>
        <begin position="344"/>
        <end position="366"/>
    </location>
</feature>
<name>A0A2S9JDJ3_9HYPH</name>
<reference evidence="3 4" key="1">
    <citation type="submission" date="2018-02" db="EMBL/GenBank/DDBJ databases">
        <title>The draft genome of Phyllobacterium myrsinacearum DSM5892.</title>
        <authorList>
            <person name="Li L."/>
            <person name="Liu L."/>
            <person name="Zhang X."/>
            <person name="Wang T."/>
        </authorList>
    </citation>
    <scope>NUCLEOTIDE SEQUENCE [LARGE SCALE GENOMIC DNA]</scope>
    <source>
        <strain evidence="3 4">DSM 5892</strain>
    </source>
</reference>
<protein>
    <submittedName>
        <fullName evidence="3">Acyltransferase</fullName>
    </submittedName>
</protein>
<feature type="transmembrane region" description="Helical" evidence="1">
    <location>
        <begin position="268"/>
        <end position="289"/>
    </location>
</feature>
<dbReference type="PANTHER" id="PTHR23028">
    <property type="entry name" value="ACETYLTRANSFERASE"/>
    <property type="match status" value="1"/>
</dbReference>
<dbReference type="Proteomes" id="UP000238563">
    <property type="component" value="Unassembled WGS sequence"/>
</dbReference>
<dbReference type="Pfam" id="PF01757">
    <property type="entry name" value="Acyl_transf_3"/>
    <property type="match status" value="1"/>
</dbReference>
<dbReference type="GO" id="GO:0000271">
    <property type="term" value="P:polysaccharide biosynthetic process"/>
    <property type="evidence" value="ECO:0007669"/>
    <property type="project" value="TreeGrafter"/>
</dbReference>
<gene>
    <name evidence="3" type="ORF">C5750_19110</name>
</gene>
<organism evidence="3 4">
    <name type="scientific">Phyllobacterium myrsinacearum</name>
    <dbReference type="NCBI Taxonomy" id="28101"/>
    <lineage>
        <taxon>Bacteria</taxon>
        <taxon>Pseudomonadati</taxon>
        <taxon>Pseudomonadota</taxon>
        <taxon>Alphaproteobacteria</taxon>
        <taxon>Hyphomicrobiales</taxon>
        <taxon>Phyllobacteriaceae</taxon>
        <taxon>Phyllobacterium</taxon>
    </lineage>
</organism>
<feature type="transmembrane region" description="Helical" evidence="1">
    <location>
        <begin position="245"/>
        <end position="262"/>
    </location>
</feature>
<feature type="transmembrane region" description="Helical" evidence="1">
    <location>
        <begin position="103"/>
        <end position="122"/>
    </location>
</feature>
<dbReference type="GO" id="GO:0016020">
    <property type="term" value="C:membrane"/>
    <property type="evidence" value="ECO:0007669"/>
    <property type="project" value="TreeGrafter"/>
</dbReference>
<dbReference type="InterPro" id="IPR002656">
    <property type="entry name" value="Acyl_transf_3_dom"/>
</dbReference>
<sequence length="383" mass="41819">MTHLRDSSLPGRQPHSDGIDLLRGLSVVWVILFHLQLRMPFETTPLGARLPPEIFNAVLRSGYYGVVIFFAISGFLITTTSLRRWGRLDTINPVDFYVLRLTRIWPCLIALLAVLCLLHLLAADGFVVTTVPLYRALLAALSFHVNWLEAATGYLPGSWDILWSLAVEEMFYFVFPLLCLIARTPGRLVAMLCVFVVLGPLARTVLTDNDLWADKSYLSGVDAIALGCIAALVSQRVRDRPALRGACLAAGVLLFALIFVFRRQTSELGLTALGLNVTALALAVCLMLIALQDRRLAFGACALAVTAPIRWFGRNSYEVYLSHMLVITPLASLAPAAGSDTVPALMFFLAGLVLSGITGDLIARFYSAPLNAGLRSLYGQRPG</sequence>
<dbReference type="EMBL" id="PVBT01000006">
    <property type="protein sequence ID" value="PRD50961.1"/>
    <property type="molecule type" value="Genomic_DNA"/>
</dbReference>
<feature type="transmembrane region" description="Helical" evidence="1">
    <location>
        <begin position="161"/>
        <end position="181"/>
    </location>
</feature>
<dbReference type="InterPro" id="IPR050879">
    <property type="entry name" value="Acyltransferase_3"/>
</dbReference>
<accession>A0A2S9JDJ3</accession>
<keyword evidence="3" id="KW-0808">Transferase</keyword>